<evidence type="ECO:0000256" key="3">
    <source>
        <dbReference type="ARBA" id="ARBA00022729"/>
    </source>
</evidence>
<dbReference type="OrthoDB" id="194307at2157"/>
<proteinExistence type="inferred from homology"/>
<dbReference type="EMBL" id="CP007140">
    <property type="protein sequence ID" value="AJC71682.1"/>
    <property type="molecule type" value="Genomic_DNA"/>
</dbReference>
<dbReference type="GeneID" id="27135105"/>
<comment type="similarity">
    <text evidence="1">Belongs to the bacterial solute-binding protein 5 family.</text>
</comment>
<keyword evidence="3" id="KW-0732">Signal</keyword>
<dbReference type="Gene3D" id="3.40.190.10">
    <property type="entry name" value="Periplasmic binding protein-like II"/>
    <property type="match status" value="1"/>
</dbReference>
<evidence type="ECO:0000256" key="2">
    <source>
        <dbReference type="ARBA" id="ARBA00022448"/>
    </source>
</evidence>
<dbReference type="Gene3D" id="3.10.105.10">
    <property type="entry name" value="Dipeptide-binding Protein, Domain 3"/>
    <property type="match status" value="1"/>
</dbReference>
<dbReference type="InterPro" id="IPR027552">
    <property type="entry name" value="CGP_CTERM"/>
</dbReference>
<dbReference type="Proteomes" id="UP000062043">
    <property type="component" value="Chromosome"/>
</dbReference>
<evidence type="ECO:0000256" key="4">
    <source>
        <dbReference type="SAM" id="MobiDB-lite"/>
    </source>
</evidence>
<dbReference type="InterPro" id="IPR039424">
    <property type="entry name" value="SBP_5"/>
</dbReference>
<dbReference type="AlphaFoldDB" id="A0A0X1KKA4"/>
<dbReference type="Pfam" id="PF00496">
    <property type="entry name" value="SBP_bac_5"/>
    <property type="match status" value="1"/>
</dbReference>
<evidence type="ECO:0000256" key="1">
    <source>
        <dbReference type="ARBA" id="ARBA00005695"/>
    </source>
</evidence>
<dbReference type="PATRIC" id="fig|1432656.3.peg.1066"/>
<keyword evidence="2" id="KW-0813">Transport</keyword>
<evidence type="ECO:0000313" key="7">
    <source>
        <dbReference type="Proteomes" id="UP000062043"/>
    </source>
</evidence>
<gene>
    <name evidence="6" type="ORF">X802_05480</name>
</gene>
<evidence type="ECO:0000259" key="5">
    <source>
        <dbReference type="Pfam" id="PF00496"/>
    </source>
</evidence>
<feature type="region of interest" description="Disordered" evidence="4">
    <location>
        <begin position="752"/>
        <end position="802"/>
    </location>
</feature>
<reference evidence="6 7" key="1">
    <citation type="submission" date="2014-01" db="EMBL/GenBank/DDBJ databases">
        <title>Genome sequencing of Thermococcus guaymasensis.</title>
        <authorList>
            <person name="Zhang X."/>
            <person name="Alvare G."/>
            <person name="Fristensky B."/>
            <person name="Chen L."/>
            <person name="Suen T."/>
            <person name="Chen Q."/>
            <person name="Ma K."/>
        </authorList>
    </citation>
    <scope>NUCLEOTIDE SEQUENCE [LARGE SCALE GENOMIC DNA]</scope>
    <source>
        <strain evidence="6 7">DSM 11113</strain>
    </source>
</reference>
<dbReference type="GO" id="GO:0015833">
    <property type="term" value="P:peptide transport"/>
    <property type="evidence" value="ECO:0007669"/>
    <property type="project" value="TreeGrafter"/>
</dbReference>
<accession>A0A0X1KKA4</accession>
<protein>
    <submittedName>
        <fullName evidence="6">Peptide ABC transporter substrate-binding protein</fullName>
    </submittedName>
</protein>
<dbReference type="GO" id="GO:1904680">
    <property type="term" value="F:peptide transmembrane transporter activity"/>
    <property type="evidence" value="ECO:0007669"/>
    <property type="project" value="TreeGrafter"/>
</dbReference>
<keyword evidence="7" id="KW-1185">Reference proteome</keyword>
<organism evidence="6 7">
    <name type="scientific">Thermococcus guaymasensis DSM 11113</name>
    <dbReference type="NCBI Taxonomy" id="1432656"/>
    <lineage>
        <taxon>Archaea</taxon>
        <taxon>Methanobacteriati</taxon>
        <taxon>Methanobacteriota</taxon>
        <taxon>Thermococci</taxon>
        <taxon>Thermococcales</taxon>
        <taxon>Thermococcaceae</taxon>
        <taxon>Thermococcus</taxon>
    </lineage>
</organism>
<dbReference type="RefSeq" id="WP_062371629.1">
    <property type="nucleotide sequence ID" value="NZ_CP007140.1"/>
</dbReference>
<feature type="domain" description="Solute-binding protein family 5" evidence="5">
    <location>
        <begin position="135"/>
        <end position="598"/>
    </location>
</feature>
<dbReference type="STRING" id="1432656.X802_05480"/>
<dbReference type="KEGG" id="tgy:X802_05480"/>
<dbReference type="PANTHER" id="PTHR30290">
    <property type="entry name" value="PERIPLASMIC BINDING COMPONENT OF ABC TRANSPORTER"/>
    <property type="match status" value="1"/>
</dbReference>
<name>A0A0X1KKA4_9EURY</name>
<feature type="compositionally biased region" description="Low complexity" evidence="4">
    <location>
        <begin position="754"/>
        <end position="799"/>
    </location>
</feature>
<dbReference type="InterPro" id="IPR000914">
    <property type="entry name" value="SBP_5_dom"/>
</dbReference>
<dbReference type="SUPFAM" id="SSF53850">
    <property type="entry name" value="Periplasmic binding protein-like II"/>
    <property type="match status" value="1"/>
</dbReference>
<dbReference type="NCBIfam" id="TIGR04288">
    <property type="entry name" value="CGP_CTERM"/>
    <property type="match status" value="1"/>
</dbReference>
<sequence>MSRKIFSLFIMGLMLFSLAVTPAVKPVAAADDDKVLKTVIYSSQGAIFMGVWNPSSSGYSDTYSRRIADLVFDSGFPYGVEGVPVPYHCHVVTYQQDVTVPDDAVIFNSTTDTWQAAHAGETAKTYARIECDRPYFHDGHKLSAADVMYSLAWSWEWTHLDGDDDPYYDESEADWSGDFMDTILGIKLVEQTDDRMVFDVYHNYYFPPSEIMTAAYVVPFTGTPWQLWYAMSELVAHNDKYSWSESTETVEQLDQINPKHAEAIKEKLIELKDSKPIPDFLKPYIEDENEAIAVYDKIINFIDEHHHAVIGQGPYYVDVYQPENLYVRIKKFDKWQVPAFAEGKYKVDPYFDTIEIYGLQNQDTAILEVAKGTYDILWYPFPAYRFTGLSQEQKNAIDLYKSTAAFGDLVFNPVHDPDNPYVITVGDKKYFNPFAIRKVRMGIQYIISRAYITQNIFQGSAGPMFTPWTSSETGYQYVQSVIDAFGLSEQPDVEYGKQLVEEGMQEAAEELAKMGYTLEKKNGQWYFEGEPVEITGLGRVEDERKDIAIYVAHQVLKDLGFKVSADIVDRRTASSMVYVSDPSSYEWNFYTEGWVSSSNVKFSISRIIQYYSSIWYAPGLVGWKWSPENTERVTLKEVLEFLGDGDIQAGLDSLGLDYYNTVDKIQPLLDWTADDFALVIYTGENKGVKMDSEDKYWDFNRLGTAIGIYESYRVFLYENWEFYAVNKRVKIDVVDPVAGLASDWAIRSAKPAAGETTTTTSSTTTTTTTTTTGSTTTTTSSTTTTTTTTGSTTTTTTTSEGGGGICGPAALIGLAIIPLLLRRRR</sequence>
<dbReference type="PANTHER" id="PTHR30290:SF9">
    <property type="entry name" value="OLIGOPEPTIDE-BINDING PROTEIN APPA"/>
    <property type="match status" value="1"/>
</dbReference>
<evidence type="ECO:0000313" key="6">
    <source>
        <dbReference type="EMBL" id="AJC71682.1"/>
    </source>
</evidence>